<evidence type="ECO:0000259" key="1">
    <source>
        <dbReference type="PROSITE" id="PS51192"/>
    </source>
</evidence>
<protein>
    <recommendedName>
        <fullName evidence="1">Helicase ATP-binding domain-containing protein</fullName>
    </recommendedName>
</protein>
<feature type="domain" description="Helicase ATP-binding" evidence="1">
    <location>
        <begin position="18"/>
        <end position="167"/>
    </location>
</feature>
<dbReference type="InterPro" id="IPR027417">
    <property type="entry name" value="P-loop_NTPase"/>
</dbReference>
<dbReference type="InterPro" id="IPR014001">
    <property type="entry name" value="Helicase_ATP-bd"/>
</dbReference>
<evidence type="ECO:0000313" key="3">
    <source>
        <dbReference type="Proteomes" id="UP001596071"/>
    </source>
</evidence>
<sequence>MLNNLNKHTVSDEIGDCYQRWEKGDIVSISGGTGSGKSYFVRNVLAAYAKKHNELILYLVPRVKLKEQIEAILVEEEITNITVKMYQSIEGICKSHGDNNEWLSAYKYVVCDESHYFLGDSQFNDYTDMSLTHVLSATNTITLLLSATGETILSYIEKFYKERKIIRYSVEHDYSYIQKISAYQSDEYLFEAMDWLLKNNHKSLVFIQSAKKAYELFRKYEQYATFVCGEQSEYHKFVDKCKVDTIINSSTFDSLFLIATSVLDVGVDIKDDGINHIIIDMLDTDTFIQCLGRKRLSRVIEEKINLLFKNYTNQQINGYISVEAERVETGKLFYGASIESDYKVKRRRRMSGIFYMDASGEVKVNNMKYIKSAINLRRYRRYVQQPQGFINEIASLLNYPNKVYILDFLQDRKEKLSILEKYVDVDFYSSSEAKVVLKELKLKNPSTKKVVKDFAVANRILSDEGYPFEFINNKAYVTDSNGKKQTRIYTLIGIETK</sequence>
<dbReference type="PROSITE" id="PS51192">
    <property type="entry name" value="HELICASE_ATP_BIND_1"/>
    <property type="match status" value="1"/>
</dbReference>
<organism evidence="2 3">
    <name type="scientific">Sporosarcina koreensis</name>
    <dbReference type="NCBI Taxonomy" id="334735"/>
    <lineage>
        <taxon>Bacteria</taxon>
        <taxon>Bacillati</taxon>
        <taxon>Bacillota</taxon>
        <taxon>Bacilli</taxon>
        <taxon>Bacillales</taxon>
        <taxon>Caryophanaceae</taxon>
        <taxon>Sporosarcina</taxon>
    </lineage>
</organism>
<name>A0ABW0TWP2_9BACL</name>
<evidence type="ECO:0000313" key="2">
    <source>
        <dbReference type="EMBL" id="MFC5603157.1"/>
    </source>
</evidence>
<reference evidence="3" key="1">
    <citation type="journal article" date="2019" name="Int. J. Syst. Evol. Microbiol.">
        <title>The Global Catalogue of Microorganisms (GCM) 10K type strain sequencing project: providing services to taxonomists for standard genome sequencing and annotation.</title>
        <authorList>
            <consortium name="The Broad Institute Genomics Platform"/>
            <consortium name="The Broad Institute Genome Sequencing Center for Infectious Disease"/>
            <person name="Wu L."/>
            <person name="Ma J."/>
        </authorList>
    </citation>
    <scope>NUCLEOTIDE SEQUENCE [LARGE SCALE GENOMIC DNA]</scope>
    <source>
        <strain evidence="3">KACC 11299</strain>
    </source>
</reference>
<proteinExistence type="predicted"/>
<dbReference type="Proteomes" id="UP001596071">
    <property type="component" value="Unassembled WGS sequence"/>
</dbReference>
<dbReference type="Gene3D" id="3.40.50.300">
    <property type="entry name" value="P-loop containing nucleotide triphosphate hydrolases"/>
    <property type="match status" value="2"/>
</dbReference>
<dbReference type="RefSeq" id="WP_381443465.1">
    <property type="nucleotide sequence ID" value="NZ_JBHSNP010000011.1"/>
</dbReference>
<gene>
    <name evidence="2" type="ORF">ACFPTP_07960</name>
</gene>
<comment type="caution">
    <text evidence="2">The sequence shown here is derived from an EMBL/GenBank/DDBJ whole genome shotgun (WGS) entry which is preliminary data.</text>
</comment>
<dbReference type="SMART" id="SM00487">
    <property type="entry name" value="DEXDc"/>
    <property type="match status" value="1"/>
</dbReference>
<keyword evidence="3" id="KW-1185">Reference proteome</keyword>
<accession>A0ABW0TWP2</accession>
<dbReference type="SUPFAM" id="SSF52540">
    <property type="entry name" value="P-loop containing nucleoside triphosphate hydrolases"/>
    <property type="match status" value="1"/>
</dbReference>
<dbReference type="EMBL" id="JBHSNP010000011">
    <property type="protein sequence ID" value="MFC5603157.1"/>
    <property type="molecule type" value="Genomic_DNA"/>
</dbReference>